<dbReference type="AlphaFoldDB" id="A0A5B7F948"/>
<proteinExistence type="predicted"/>
<sequence>MNNINKLSIRGFQSRYGVCVVEVRLGGVQASNTRHLQAIRSLQDGARLPAKVCSQTVPDQVERADWDVCELLEGEYCSPTRRRFATA</sequence>
<evidence type="ECO:0000313" key="2">
    <source>
        <dbReference type="Proteomes" id="UP000324222"/>
    </source>
</evidence>
<dbReference type="Proteomes" id="UP000324222">
    <property type="component" value="Unassembled WGS sequence"/>
</dbReference>
<keyword evidence="2" id="KW-1185">Reference proteome</keyword>
<organism evidence="1 2">
    <name type="scientific">Portunus trituberculatus</name>
    <name type="common">Swimming crab</name>
    <name type="synonym">Neptunus trituberculatus</name>
    <dbReference type="NCBI Taxonomy" id="210409"/>
    <lineage>
        <taxon>Eukaryota</taxon>
        <taxon>Metazoa</taxon>
        <taxon>Ecdysozoa</taxon>
        <taxon>Arthropoda</taxon>
        <taxon>Crustacea</taxon>
        <taxon>Multicrustacea</taxon>
        <taxon>Malacostraca</taxon>
        <taxon>Eumalacostraca</taxon>
        <taxon>Eucarida</taxon>
        <taxon>Decapoda</taxon>
        <taxon>Pleocyemata</taxon>
        <taxon>Brachyura</taxon>
        <taxon>Eubrachyura</taxon>
        <taxon>Portunoidea</taxon>
        <taxon>Portunidae</taxon>
        <taxon>Portuninae</taxon>
        <taxon>Portunus</taxon>
    </lineage>
</organism>
<accession>A0A5B7F948</accession>
<evidence type="ECO:0000313" key="1">
    <source>
        <dbReference type="EMBL" id="MPC41759.1"/>
    </source>
</evidence>
<comment type="caution">
    <text evidence="1">The sequence shown here is derived from an EMBL/GenBank/DDBJ whole genome shotgun (WGS) entry which is preliminary data.</text>
</comment>
<reference evidence="1 2" key="1">
    <citation type="submission" date="2019-05" db="EMBL/GenBank/DDBJ databases">
        <title>Another draft genome of Portunus trituberculatus and its Hox gene families provides insights of decapod evolution.</title>
        <authorList>
            <person name="Jeong J.-H."/>
            <person name="Song I."/>
            <person name="Kim S."/>
            <person name="Choi T."/>
            <person name="Kim D."/>
            <person name="Ryu S."/>
            <person name="Kim W."/>
        </authorList>
    </citation>
    <scope>NUCLEOTIDE SEQUENCE [LARGE SCALE GENOMIC DNA]</scope>
    <source>
        <tissue evidence="1">Muscle</tissue>
    </source>
</reference>
<gene>
    <name evidence="1" type="ORF">E2C01_035362</name>
</gene>
<dbReference type="EMBL" id="VSRR010005174">
    <property type="protein sequence ID" value="MPC41759.1"/>
    <property type="molecule type" value="Genomic_DNA"/>
</dbReference>
<protein>
    <submittedName>
        <fullName evidence="1">Uncharacterized protein</fullName>
    </submittedName>
</protein>
<name>A0A5B7F948_PORTR</name>